<accession>A0A6M4GTW8</accession>
<proteinExistence type="predicted"/>
<dbReference type="InterPro" id="IPR050266">
    <property type="entry name" value="AB_hydrolase_sf"/>
</dbReference>
<reference evidence="2 3" key="1">
    <citation type="submission" date="2020-04" db="EMBL/GenBank/DDBJ databases">
        <title>Usitatibacter rugosus gen. nov., sp. nov. and Usitatibacter palustris sp. nov., novel members of Usitatibacteraceae fam. nov. within the order Nitrosomonadales isolated from soil.</title>
        <authorList>
            <person name="Huber K.J."/>
            <person name="Neumann-Schaal M."/>
            <person name="Geppert A."/>
            <person name="Luckner M."/>
            <person name="Wanner G."/>
            <person name="Overmann J."/>
        </authorList>
    </citation>
    <scope>NUCLEOTIDE SEQUENCE [LARGE SCALE GENOMIC DNA]</scope>
    <source>
        <strain evidence="2 3">0125_3</strain>
    </source>
</reference>
<dbReference type="RefSeq" id="WP_171089760.1">
    <property type="nucleotide sequence ID" value="NZ_CP053069.1"/>
</dbReference>
<dbReference type="GO" id="GO:0016020">
    <property type="term" value="C:membrane"/>
    <property type="evidence" value="ECO:0007669"/>
    <property type="project" value="TreeGrafter"/>
</dbReference>
<sequence>MDATHRWLAPDGASIFYRHWRPAKPRGAIVLLHGVASNATRWWEFVADTRLRKDWSLIRIDRRGQGESVWRKPAGMREWCDDIAGILAAEGFERGIVGGHCLGANIALAFGALHPARAQGLLLVEPLPRSSLIGVMDRTARLRGLLHVLSGLARVFNALGIYRRHLPQLDLEELDGRTRAAMAGGASEGGALDLYAAPLLDLKTLPSGSYFRDLLAVTGELPPFESIATPALAMLSRHSTFTDPAATRSALAKLPRCDVIELEAKHWIPMECPKEMREAIETWIANKVV</sequence>
<organism evidence="2 3">
    <name type="scientific">Usitatibacter rugosus</name>
    <dbReference type="NCBI Taxonomy" id="2732067"/>
    <lineage>
        <taxon>Bacteria</taxon>
        <taxon>Pseudomonadati</taxon>
        <taxon>Pseudomonadota</taxon>
        <taxon>Betaproteobacteria</taxon>
        <taxon>Nitrosomonadales</taxon>
        <taxon>Usitatibacteraceae</taxon>
        <taxon>Usitatibacter</taxon>
    </lineage>
</organism>
<protein>
    <recommendedName>
        <fullName evidence="1">AB hydrolase-1 domain-containing protein</fullName>
    </recommendedName>
</protein>
<dbReference type="PANTHER" id="PTHR43798:SF33">
    <property type="entry name" value="HYDROLASE, PUTATIVE (AFU_ORTHOLOGUE AFUA_2G14860)-RELATED"/>
    <property type="match status" value="1"/>
</dbReference>
<name>A0A6M4GTW8_9PROT</name>
<dbReference type="Proteomes" id="UP000501534">
    <property type="component" value="Chromosome"/>
</dbReference>
<keyword evidence="3" id="KW-1185">Reference proteome</keyword>
<dbReference type="Gene3D" id="3.40.50.1820">
    <property type="entry name" value="alpha/beta hydrolase"/>
    <property type="match status" value="1"/>
</dbReference>
<feature type="domain" description="AB hydrolase-1" evidence="1">
    <location>
        <begin position="28"/>
        <end position="270"/>
    </location>
</feature>
<dbReference type="KEGG" id="uru:DSM104443_00823"/>
<dbReference type="InterPro" id="IPR000073">
    <property type="entry name" value="AB_hydrolase_1"/>
</dbReference>
<evidence type="ECO:0000259" key="1">
    <source>
        <dbReference type="Pfam" id="PF00561"/>
    </source>
</evidence>
<dbReference type="AlphaFoldDB" id="A0A6M4GTW8"/>
<evidence type="ECO:0000313" key="3">
    <source>
        <dbReference type="Proteomes" id="UP000501534"/>
    </source>
</evidence>
<gene>
    <name evidence="2" type="ORF">DSM104443_00823</name>
</gene>
<dbReference type="EMBL" id="CP053069">
    <property type="protein sequence ID" value="QJR09773.1"/>
    <property type="molecule type" value="Genomic_DNA"/>
</dbReference>
<evidence type="ECO:0000313" key="2">
    <source>
        <dbReference type="EMBL" id="QJR09773.1"/>
    </source>
</evidence>
<dbReference type="SUPFAM" id="SSF53474">
    <property type="entry name" value="alpha/beta-Hydrolases"/>
    <property type="match status" value="1"/>
</dbReference>
<dbReference type="Pfam" id="PF00561">
    <property type="entry name" value="Abhydrolase_1"/>
    <property type="match status" value="1"/>
</dbReference>
<dbReference type="PANTHER" id="PTHR43798">
    <property type="entry name" value="MONOACYLGLYCEROL LIPASE"/>
    <property type="match status" value="1"/>
</dbReference>
<dbReference type="InterPro" id="IPR029058">
    <property type="entry name" value="AB_hydrolase_fold"/>
</dbReference>